<evidence type="ECO:0000313" key="2">
    <source>
        <dbReference type="EMBL" id="TWI11177.1"/>
    </source>
</evidence>
<comment type="caution">
    <text evidence="2">The sequence shown here is derived from an EMBL/GenBank/DDBJ whole genome shotgun (WGS) entry which is preliminary data.</text>
</comment>
<dbReference type="AlphaFoldDB" id="A0A562LU54"/>
<evidence type="ECO:0000256" key="1">
    <source>
        <dbReference type="SAM" id="Phobius"/>
    </source>
</evidence>
<keyword evidence="3" id="KW-1185">Reference proteome</keyword>
<proteinExistence type="predicted"/>
<feature type="transmembrane region" description="Helical" evidence="1">
    <location>
        <begin position="7"/>
        <end position="25"/>
    </location>
</feature>
<gene>
    <name evidence="2" type="ORF">IQ17_00327</name>
</gene>
<keyword evidence="1" id="KW-1133">Transmembrane helix</keyword>
<sequence length="49" mass="5721">MPETLESLLWCAAMATWLMLLFSMMSERLKPLSKRLGHLLEVAFRLRAK</sequence>
<dbReference type="EMBL" id="VLKL01000001">
    <property type="protein sequence ID" value="TWI11177.1"/>
    <property type="molecule type" value="Genomic_DNA"/>
</dbReference>
<evidence type="ECO:0000313" key="3">
    <source>
        <dbReference type="Proteomes" id="UP000317176"/>
    </source>
</evidence>
<keyword evidence="1" id="KW-0812">Transmembrane</keyword>
<accession>A0A562LU54</accession>
<name>A0A562LU54_9BRAD</name>
<protein>
    <submittedName>
        <fullName evidence="2">Uncharacterized protein</fullName>
    </submittedName>
</protein>
<dbReference type="Proteomes" id="UP000317176">
    <property type="component" value="Unassembled WGS sequence"/>
</dbReference>
<organism evidence="2 3">
    <name type="scientific">Bradyrhizobium daqingense</name>
    <dbReference type="NCBI Taxonomy" id="993502"/>
    <lineage>
        <taxon>Bacteria</taxon>
        <taxon>Pseudomonadati</taxon>
        <taxon>Pseudomonadota</taxon>
        <taxon>Alphaproteobacteria</taxon>
        <taxon>Hyphomicrobiales</taxon>
        <taxon>Nitrobacteraceae</taxon>
        <taxon>Bradyrhizobium</taxon>
    </lineage>
</organism>
<keyword evidence="1" id="KW-0472">Membrane</keyword>
<reference evidence="2 3" key="1">
    <citation type="journal article" date="2015" name="Stand. Genomic Sci.">
        <title>Genomic Encyclopedia of Bacterial and Archaeal Type Strains, Phase III: the genomes of soil and plant-associated and newly described type strains.</title>
        <authorList>
            <person name="Whitman W.B."/>
            <person name="Woyke T."/>
            <person name="Klenk H.P."/>
            <person name="Zhou Y."/>
            <person name="Lilburn T.G."/>
            <person name="Beck B.J."/>
            <person name="De Vos P."/>
            <person name="Vandamme P."/>
            <person name="Eisen J.A."/>
            <person name="Garrity G."/>
            <person name="Hugenholtz P."/>
            <person name="Kyrpides N.C."/>
        </authorList>
    </citation>
    <scope>NUCLEOTIDE SEQUENCE [LARGE SCALE GENOMIC DNA]</scope>
    <source>
        <strain evidence="2 3">CGMCC 1.10947</strain>
    </source>
</reference>